<name>A0A0E9SU96_ANGAN</name>
<reference evidence="2" key="2">
    <citation type="journal article" date="2015" name="Fish Shellfish Immunol.">
        <title>Early steps in the European eel (Anguilla anguilla)-Vibrio vulnificus interaction in the gills: Role of the RtxA13 toxin.</title>
        <authorList>
            <person name="Callol A."/>
            <person name="Pajuelo D."/>
            <person name="Ebbesson L."/>
            <person name="Teles M."/>
            <person name="MacKenzie S."/>
            <person name="Amaro C."/>
        </authorList>
    </citation>
    <scope>NUCLEOTIDE SEQUENCE</scope>
</reference>
<dbReference type="AlphaFoldDB" id="A0A0E9SU96"/>
<accession>A0A0E9SU96</accession>
<organism evidence="2">
    <name type="scientific">Anguilla anguilla</name>
    <name type="common">European freshwater eel</name>
    <name type="synonym">Muraena anguilla</name>
    <dbReference type="NCBI Taxonomy" id="7936"/>
    <lineage>
        <taxon>Eukaryota</taxon>
        <taxon>Metazoa</taxon>
        <taxon>Chordata</taxon>
        <taxon>Craniata</taxon>
        <taxon>Vertebrata</taxon>
        <taxon>Euteleostomi</taxon>
        <taxon>Actinopterygii</taxon>
        <taxon>Neopterygii</taxon>
        <taxon>Teleostei</taxon>
        <taxon>Anguilliformes</taxon>
        <taxon>Anguillidae</taxon>
        <taxon>Anguilla</taxon>
    </lineage>
</organism>
<feature type="chain" id="PRO_5002432575" evidence="1">
    <location>
        <begin position="22"/>
        <end position="40"/>
    </location>
</feature>
<sequence>MQCRGWRATFIAMQTVRPLLALLHNRAKSQGQEHLCFLGP</sequence>
<protein>
    <submittedName>
        <fullName evidence="2">Uncharacterized protein</fullName>
    </submittedName>
</protein>
<evidence type="ECO:0000313" key="2">
    <source>
        <dbReference type="EMBL" id="JAH44807.1"/>
    </source>
</evidence>
<evidence type="ECO:0000256" key="1">
    <source>
        <dbReference type="SAM" id="SignalP"/>
    </source>
</evidence>
<reference evidence="2" key="1">
    <citation type="submission" date="2014-11" db="EMBL/GenBank/DDBJ databases">
        <authorList>
            <person name="Amaro Gonzalez C."/>
        </authorList>
    </citation>
    <scope>NUCLEOTIDE SEQUENCE</scope>
</reference>
<feature type="signal peptide" evidence="1">
    <location>
        <begin position="1"/>
        <end position="21"/>
    </location>
</feature>
<keyword evidence="1" id="KW-0732">Signal</keyword>
<proteinExistence type="predicted"/>
<dbReference type="EMBL" id="GBXM01063770">
    <property type="protein sequence ID" value="JAH44807.1"/>
    <property type="molecule type" value="Transcribed_RNA"/>
</dbReference>